<geneLocation type="plasmid" evidence="2">
    <name>pKp4.3</name>
</geneLocation>
<evidence type="ECO:0007829" key="3">
    <source>
        <dbReference type="PDB" id="4YBA"/>
    </source>
</evidence>
<dbReference type="CDD" id="cd00093">
    <property type="entry name" value="HTH_XRE"/>
    <property type="match status" value="1"/>
</dbReference>
<sequence length="96" mass="10640">MIQNHIKNMTPEICKASRALVNLTQKELALMAGIATPTIADFERGARKPHGNNLRSIIIAFENKGLDFVEEGGEIIGIFIRRKNVRAEESIDLSGH</sequence>
<reference evidence="3" key="2">
    <citation type="submission" date="2015-02" db="PDB data bank">
        <title>The structure of the C.kpn2I controller protein.</title>
        <authorList>
            <person name="Shevtsov M.B."/>
            <person name="Swiderska A."/>
            <person name="Martin R.N."/>
            <person name="McGeehan G.E."/>
            <person name="Kneale G."/>
        </authorList>
    </citation>
    <scope>X-RAY CRYSTALLOGRAPHY (1.70 ANGSTROMS)</scope>
</reference>
<dbReference type="PDB" id="4YBA">
    <property type="method" value="X-ray"/>
    <property type="resolution" value="1.70 A"/>
    <property type="chains" value="A/B=1-96"/>
</dbReference>
<name>Q93K36_KLEPN</name>
<dbReference type="Gene3D" id="1.10.260.40">
    <property type="entry name" value="lambda repressor-like DNA-binding domains"/>
    <property type="match status" value="1"/>
</dbReference>
<organism evidence="2">
    <name type="scientific">Klebsiella pneumoniae</name>
    <dbReference type="NCBI Taxonomy" id="573"/>
    <lineage>
        <taxon>Bacteria</taxon>
        <taxon>Pseudomonadati</taxon>
        <taxon>Pseudomonadota</taxon>
        <taxon>Gammaproteobacteria</taxon>
        <taxon>Enterobacterales</taxon>
        <taxon>Enterobacteriaceae</taxon>
        <taxon>Klebsiella/Raoultella group</taxon>
        <taxon>Klebsiella</taxon>
        <taxon>Klebsiella pneumoniae complex</taxon>
    </lineage>
</organism>
<evidence type="ECO:0000313" key="2">
    <source>
        <dbReference type="EMBL" id="CAC41109.1"/>
    </source>
</evidence>
<protein>
    <submittedName>
        <fullName evidence="2">Regulatory protein C</fullName>
    </submittedName>
</protein>
<gene>
    <name evidence="2" type="primary">C</name>
</gene>
<dbReference type="SUPFAM" id="SSF47413">
    <property type="entry name" value="lambda repressor-like DNA-binding domains"/>
    <property type="match status" value="1"/>
</dbReference>
<proteinExistence type="evidence at protein level"/>
<dbReference type="SMR" id="Q93K36"/>
<feature type="domain" description="HTH cro/C1-type" evidence="1">
    <location>
        <begin position="15"/>
        <end position="68"/>
    </location>
</feature>
<dbReference type="InterPro" id="IPR001387">
    <property type="entry name" value="Cro/C1-type_HTH"/>
</dbReference>
<dbReference type="GO" id="GO:0003677">
    <property type="term" value="F:DNA binding"/>
    <property type="evidence" value="ECO:0007669"/>
    <property type="project" value="InterPro"/>
</dbReference>
<dbReference type="PDBsum" id="4YBA"/>
<evidence type="ECO:0000259" key="1">
    <source>
        <dbReference type="PROSITE" id="PS50943"/>
    </source>
</evidence>
<dbReference type="EMBL" id="Y19109">
    <property type="protein sequence ID" value="CAC41109.1"/>
    <property type="molecule type" value="Genomic_DNA"/>
</dbReference>
<accession>Q93K36</accession>
<dbReference type="AlphaFoldDB" id="Q93K36"/>
<dbReference type="REBASE" id="4224">
    <property type="entry name" value="C.Kpn2I"/>
</dbReference>
<dbReference type="Pfam" id="PF01381">
    <property type="entry name" value="HTH_3"/>
    <property type="match status" value="1"/>
</dbReference>
<dbReference type="InterPro" id="IPR010982">
    <property type="entry name" value="Lambda_DNA-bd_dom_sf"/>
</dbReference>
<dbReference type="PROSITE" id="PS50943">
    <property type="entry name" value="HTH_CROC1"/>
    <property type="match status" value="1"/>
</dbReference>
<dbReference type="EvolutionaryTrace" id="Q93K36"/>
<keyword evidence="3" id="KW-0002">3D-structure</keyword>
<keyword evidence="2" id="KW-0614">Plasmid</keyword>
<reference evidence="2" key="1">
    <citation type="journal article" date="1999" name="Nucleic Acids Res.">
        <title>Structural organization and regulation of the plasmid-borne type II restriction-modification system Kpn2I from Klebsiella pneumoniae RFL2.</title>
        <authorList>
            <person name="Lubys A."/>
            <person name="Jurenaite S."/>
            <person name="Janulaitis A."/>
        </authorList>
    </citation>
    <scope>NUCLEOTIDE SEQUENCE</scope>
    <source>
        <strain evidence="2">RFL2</strain>
        <plasmid evidence="2">pKp4.3</plasmid>
    </source>
</reference>